<dbReference type="RefSeq" id="WP_235594215.1">
    <property type="nucleotide sequence ID" value="NZ_CP013652.1"/>
</dbReference>
<dbReference type="EMBL" id="CP013652">
    <property type="protein sequence ID" value="ALS25219.1"/>
    <property type="molecule type" value="Genomic_DNA"/>
</dbReference>
<dbReference type="AlphaFoldDB" id="A0A0U2VPS4"/>
<dbReference type="Pfam" id="PF00497">
    <property type="entry name" value="SBP_bac_3"/>
    <property type="match status" value="1"/>
</dbReference>
<protein>
    <submittedName>
        <fullName evidence="5">Glutamine-binding periplasmic protein</fullName>
    </submittedName>
</protein>
<evidence type="ECO:0000256" key="2">
    <source>
        <dbReference type="ARBA" id="ARBA00010333"/>
    </source>
</evidence>
<dbReference type="SMART" id="SM00079">
    <property type="entry name" value="PBPe"/>
    <property type="match status" value="1"/>
</dbReference>
<keyword evidence="6" id="KW-1185">Reference proteome</keyword>
<dbReference type="PANTHER" id="PTHR35936:SF17">
    <property type="entry name" value="ARGININE-BINDING EXTRACELLULAR PROTEIN ARTP"/>
    <property type="match status" value="1"/>
</dbReference>
<dbReference type="STRING" id="162209.IJ22_49570"/>
<dbReference type="PROSITE" id="PS01039">
    <property type="entry name" value="SBP_BACTERIAL_3"/>
    <property type="match status" value="1"/>
</dbReference>
<dbReference type="Gene3D" id="3.40.190.10">
    <property type="entry name" value="Periplasmic binding protein-like II"/>
    <property type="match status" value="2"/>
</dbReference>
<comment type="subcellular location">
    <subcellularLocation>
        <location evidence="1">Cell envelope</location>
    </subcellularLocation>
</comment>
<comment type="similarity">
    <text evidence="2 4">Belongs to the bacterial solute-binding protein 3 family.</text>
</comment>
<reference evidence="6" key="1">
    <citation type="submission" date="2015-12" db="EMBL/GenBank/DDBJ databases">
        <title>Complete genome sequences of two moderately thermophilic Paenibacillus species.</title>
        <authorList>
            <person name="Butler R.III."/>
            <person name="Wang J."/>
            <person name="Stark B.C."/>
            <person name="Pombert J.-F."/>
        </authorList>
    </citation>
    <scope>NUCLEOTIDE SEQUENCE [LARGE SCALE GENOMIC DNA]</scope>
    <source>
        <strain evidence="6">32O-Y</strain>
    </source>
</reference>
<gene>
    <name evidence="5" type="ORF">IJ22_49570</name>
</gene>
<accession>A0A0U2VPS4</accession>
<name>A0A0U2VPS4_9BACL</name>
<dbReference type="KEGG" id="pnp:IJ22_49570"/>
<evidence type="ECO:0000256" key="1">
    <source>
        <dbReference type="ARBA" id="ARBA00004196"/>
    </source>
</evidence>
<dbReference type="PANTHER" id="PTHR35936">
    <property type="entry name" value="MEMBRANE-BOUND LYTIC MUREIN TRANSGLYCOSYLASE F"/>
    <property type="match status" value="1"/>
</dbReference>
<evidence type="ECO:0000313" key="5">
    <source>
        <dbReference type="EMBL" id="ALS25219.1"/>
    </source>
</evidence>
<evidence type="ECO:0000256" key="4">
    <source>
        <dbReference type="RuleBase" id="RU003744"/>
    </source>
</evidence>
<dbReference type="SMART" id="SM00062">
    <property type="entry name" value="PBPb"/>
    <property type="match status" value="1"/>
</dbReference>
<dbReference type="GO" id="GO:0015276">
    <property type="term" value="F:ligand-gated monoatomic ion channel activity"/>
    <property type="evidence" value="ECO:0007669"/>
    <property type="project" value="InterPro"/>
</dbReference>
<dbReference type="GO" id="GO:0030313">
    <property type="term" value="C:cell envelope"/>
    <property type="evidence" value="ECO:0007669"/>
    <property type="project" value="UniProtKB-SubCell"/>
</dbReference>
<sequence>MSYRWPKMWMIFKLLILVLLLTSCGTNKTLQVGIENNLKPLSYVENEEKKGFEVELWDAIAEEAGFEYKLQPMGMGEMLQAVESGKLDVAIAGITVKGDRVRKLDFAIPYYDTGLVLVTAADNQDIQSTKDLDKKVVATRIGTTGYEYIGRQKGIKEVKAYPDIAQAYQALINKQVDAVVFDEPNVKYFIRNGGQGKVKTVGKVLTNEQYGIALTKKSNYTGRISRALETLAKNGTYERIYMKWFNEKPTSLPGDKE</sequence>
<dbReference type="GO" id="GO:0016020">
    <property type="term" value="C:membrane"/>
    <property type="evidence" value="ECO:0007669"/>
    <property type="project" value="InterPro"/>
</dbReference>
<dbReference type="PROSITE" id="PS51257">
    <property type="entry name" value="PROKAR_LIPOPROTEIN"/>
    <property type="match status" value="1"/>
</dbReference>
<dbReference type="Proteomes" id="UP000061660">
    <property type="component" value="Chromosome"/>
</dbReference>
<evidence type="ECO:0000313" key="6">
    <source>
        <dbReference type="Proteomes" id="UP000061660"/>
    </source>
</evidence>
<reference evidence="5 6" key="2">
    <citation type="journal article" date="2016" name="Genome Announc.">
        <title>Complete Genome Sequences of Two Interactive Moderate Thermophiles, Paenibacillus napthalenovorans 32O-Y and Paenibacillus sp. 32O-W.</title>
        <authorList>
            <person name="Butler R.R.III."/>
            <person name="Wang J."/>
            <person name="Stark B.C."/>
            <person name="Pombert J.F."/>
        </authorList>
    </citation>
    <scope>NUCLEOTIDE SEQUENCE [LARGE SCALE GENOMIC DNA]</scope>
    <source>
        <strain evidence="5 6">32O-Y</strain>
    </source>
</reference>
<dbReference type="PATRIC" id="fig|162209.4.peg.5237"/>
<dbReference type="SUPFAM" id="SSF53850">
    <property type="entry name" value="Periplasmic binding protein-like II"/>
    <property type="match status" value="1"/>
</dbReference>
<evidence type="ECO:0000256" key="3">
    <source>
        <dbReference type="ARBA" id="ARBA00022729"/>
    </source>
</evidence>
<proteinExistence type="inferred from homology"/>
<keyword evidence="3" id="KW-0732">Signal</keyword>
<organism evidence="5 6">
    <name type="scientific">Paenibacillus naphthalenovorans</name>
    <dbReference type="NCBI Taxonomy" id="162209"/>
    <lineage>
        <taxon>Bacteria</taxon>
        <taxon>Bacillati</taxon>
        <taxon>Bacillota</taxon>
        <taxon>Bacilli</taxon>
        <taxon>Bacillales</taxon>
        <taxon>Paenibacillaceae</taxon>
        <taxon>Paenibacillus</taxon>
    </lineage>
</organism>
<dbReference type="InterPro" id="IPR001320">
    <property type="entry name" value="Iontro_rcpt_C"/>
</dbReference>
<dbReference type="InterPro" id="IPR018313">
    <property type="entry name" value="SBP_3_CS"/>
</dbReference>
<dbReference type="InterPro" id="IPR001638">
    <property type="entry name" value="Solute-binding_3/MltF_N"/>
</dbReference>